<dbReference type="AlphaFoldDB" id="F3GR00"/>
<keyword evidence="2" id="KW-1185">Reference proteome</keyword>
<comment type="caution">
    <text evidence="1">The sequence shown here is derived from an EMBL/GenBank/DDBJ whole genome shotgun (WGS) entry which is preliminary data.</text>
</comment>
<accession>F3GR00</accession>
<feature type="non-terminal residue" evidence="1">
    <location>
        <position position="1"/>
    </location>
</feature>
<name>F3GR00_PSESJ</name>
<proteinExistence type="predicted"/>
<sequence>DLVSRQVQLGGVQRAIGPATMGESRVQVDGESISIRMGAVYRVL</sequence>
<dbReference type="Proteomes" id="UP000004986">
    <property type="component" value="Unassembled WGS sequence"/>
</dbReference>
<protein>
    <submittedName>
        <fullName evidence="1">Uncharacterized protein</fullName>
    </submittedName>
</protein>
<dbReference type="HOGENOM" id="CLU_3226661_0_0_6"/>
<evidence type="ECO:0000313" key="1">
    <source>
        <dbReference type="EMBL" id="EGH49503.1"/>
    </source>
</evidence>
<dbReference type="EMBL" id="AEAI01004348">
    <property type="protein sequence ID" value="EGH49503.1"/>
    <property type="molecule type" value="Genomic_DNA"/>
</dbReference>
<gene>
    <name evidence="1" type="ORF">PSYPI_46851</name>
</gene>
<reference evidence="1 2" key="1">
    <citation type="journal article" date="2011" name="PLoS Pathog.">
        <title>Dynamic evolution of pathogenicity revealed by sequencing and comparative genomics of 19 Pseudomonas syringae isolates.</title>
        <authorList>
            <person name="Baltrus D.A."/>
            <person name="Nishimura M.T."/>
            <person name="Romanchuk A."/>
            <person name="Chang J.H."/>
            <person name="Mukhtar M.S."/>
            <person name="Cherkis K."/>
            <person name="Roach J."/>
            <person name="Grant S.R."/>
            <person name="Jones C.D."/>
            <person name="Dangl J.L."/>
        </authorList>
    </citation>
    <scope>NUCLEOTIDE SEQUENCE [LARGE SCALE GENOMIC DNA]</scope>
    <source>
        <strain evidence="1 2">1704B</strain>
    </source>
</reference>
<feature type="non-terminal residue" evidence="1">
    <location>
        <position position="44"/>
    </location>
</feature>
<evidence type="ECO:0000313" key="2">
    <source>
        <dbReference type="Proteomes" id="UP000004986"/>
    </source>
</evidence>
<organism evidence="1 2">
    <name type="scientific">Pseudomonas syringae pv. pisi str. 1704B</name>
    <dbReference type="NCBI Taxonomy" id="629263"/>
    <lineage>
        <taxon>Bacteria</taxon>
        <taxon>Pseudomonadati</taxon>
        <taxon>Pseudomonadota</taxon>
        <taxon>Gammaproteobacteria</taxon>
        <taxon>Pseudomonadales</taxon>
        <taxon>Pseudomonadaceae</taxon>
        <taxon>Pseudomonas</taxon>
        <taxon>Pseudomonas syringae</taxon>
    </lineage>
</organism>